<sequence>MYLLLKAAISGLVIAGASELARRSSLFGAILISLPLTSILAIVWLYRDTGDADEVAALSWSILWVILPSLVFFITLPVGLRNGLSFAPALALACVATVAAYGLWIGAARLIGVNL</sequence>
<evidence type="ECO:0000313" key="3">
    <source>
        <dbReference type="Proteomes" id="UP001058860"/>
    </source>
</evidence>
<dbReference type="RefSeq" id="WP_353864132.1">
    <property type="nucleotide sequence ID" value="NZ_CP088295.1"/>
</dbReference>
<dbReference type="Proteomes" id="UP001058860">
    <property type="component" value="Chromosome"/>
</dbReference>
<feature type="transmembrane region" description="Helical" evidence="1">
    <location>
        <begin position="58"/>
        <end position="80"/>
    </location>
</feature>
<dbReference type="NCBIfam" id="NF006749">
    <property type="entry name" value="PRK09272.1-2"/>
    <property type="match status" value="1"/>
</dbReference>
<dbReference type="EMBL" id="CP088295">
    <property type="protein sequence ID" value="UUY03630.1"/>
    <property type="molecule type" value="Genomic_DNA"/>
</dbReference>
<keyword evidence="1" id="KW-1133">Transmembrane helix</keyword>
<gene>
    <name evidence="2" type="ORF">LRS13_23665</name>
</gene>
<proteinExistence type="predicted"/>
<keyword evidence="1" id="KW-0472">Membrane</keyword>
<organism evidence="2 3">
    <name type="scientific">Svornostia abyssi</name>
    <dbReference type="NCBI Taxonomy" id="2898438"/>
    <lineage>
        <taxon>Bacteria</taxon>
        <taxon>Bacillati</taxon>
        <taxon>Actinomycetota</taxon>
        <taxon>Thermoleophilia</taxon>
        <taxon>Solirubrobacterales</taxon>
        <taxon>Baekduiaceae</taxon>
        <taxon>Svornostia</taxon>
    </lineage>
</organism>
<name>A0ABY5PG63_9ACTN</name>
<feature type="transmembrane region" description="Helical" evidence="1">
    <location>
        <begin position="27"/>
        <end position="46"/>
    </location>
</feature>
<accession>A0ABY5PG63</accession>
<evidence type="ECO:0000256" key="1">
    <source>
        <dbReference type="SAM" id="Phobius"/>
    </source>
</evidence>
<keyword evidence="1" id="KW-0812">Transmembrane</keyword>
<protein>
    <submittedName>
        <fullName evidence="2">DUF3147 family protein</fullName>
    </submittedName>
</protein>
<dbReference type="InterPro" id="IPR058117">
    <property type="entry name" value="BV97_02767-like"/>
</dbReference>
<reference evidence="3" key="1">
    <citation type="submission" date="2021-11" db="EMBL/GenBank/DDBJ databases">
        <title>Cultivation dependent microbiological survey of springs from the worlds oldest radium mine currently devoted to the extraction of radon-saturated water.</title>
        <authorList>
            <person name="Kapinusova G."/>
            <person name="Smrhova T."/>
            <person name="Strejcek M."/>
            <person name="Suman J."/>
            <person name="Jani K."/>
            <person name="Pajer P."/>
            <person name="Uhlik O."/>
        </authorList>
    </citation>
    <scope>NUCLEOTIDE SEQUENCE [LARGE SCALE GENOMIC DNA]</scope>
    <source>
        <strain evidence="3">J379</strain>
    </source>
</reference>
<evidence type="ECO:0000313" key="2">
    <source>
        <dbReference type="EMBL" id="UUY03630.1"/>
    </source>
</evidence>
<keyword evidence="3" id="KW-1185">Reference proteome</keyword>
<feature type="transmembrane region" description="Helical" evidence="1">
    <location>
        <begin position="86"/>
        <end position="111"/>
    </location>
</feature>